<dbReference type="EMBL" id="QGGO01000002">
    <property type="protein sequence ID" value="PWK29068.1"/>
    <property type="molecule type" value="Genomic_DNA"/>
</dbReference>
<dbReference type="AlphaFoldDB" id="A0A316EH77"/>
<dbReference type="Proteomes" id="UP000245489">
    <property type="component" value="Unassembled WGS sequence"/>
</dbReference>
<comment type="caution">
    <text evidence="1">The sequence shown here is derived from an EMBL/GenBank/DDBJ whole genome shotgun (WGS) entry which is preliminary data.</text>
</comment>
<protein>
    <submittedName>
        <fullName evidence="1">Uncharacterized protein</fullName>
    </submittedName>
</protein>
<evidence type="ECO:0000313" key="1">
    <source>
        <dbReference type="EMBL" id="PWK29068.1"/>
    </source>
</evidence>
<accession>A0A316EH77</accession>
<organism evidence="1 2">
    <name type="scientific">Arcicella aurantiaca</name>
    <dbReference type="NCBI Taxonomy" id="591202"/>
    <lineage>
        <taxon>Bacteria</taxon>
        <taxon>Pseudomonadati</taxon>
        <taxon>Bacteroidota</taxon>
        <taxon>Cytophagia</taxon>
        <taxon>Cytophagales</taxon>
        <taxon>Flectobacillaceae</taxon>
        <taxon>Arcicella</taxon>
    </lineage>
</organism>
<dbReference type="RefSeq" id="WP_109741392.1">
    <property type="nucleotide sequence ID" value="NZ_QGGO01000002.1"/>
</dbReference>
<gene>
    <name evidence="1" type="ORF">LV89_00622</name>
</gene>
<evidence type="ECO:0000313" key="2">
    <source>
        <dbReference type="Proteomes" id="UP000245489"/>
    </source>
</evidence>
<keyword evidence="2" id="KW-1185">Reference proteome</keyword>
<reference evidence="1 2" key="1">
    <citation type="submission" date="2018-05" db="EMBL/GenBank/DDBJ databases">
        <title>Genomic Encyclopedia of Archaeal and Bacterial Type Strains, Phase II (KMG-II): from individual species to whole genera.</title>
        <authorList>
            <person name="Goeker M."/>
        </authorList>
    </citation>
    <scope>NUCLEOTIDE SEQUENCE [LARGE SCALE GENOMIC DNA]</scope>
    <source>
        <strain evidence="1 2">DSM 22214</strain>
    </source>
</reference>
<sequence>MKTIFLNLSRRHFLACLGITSASVIVTPNTLIAKNSTQKLSIFVLDGDEIIIQKLSQHQDISLINSLEKADIIFLNSLTETNQTRLLQQYINLGKYLMINQNENNEALLKICQQEGVLCSSVSLSDDDVKLFNKVDYFESNTNQLFDFQKVATIINFLNSNTQKNKFRVFPVKSAESLIL</sequence>
<name>A0A316EH77_9BACT</name>
<proteinExistence type="predicted"/>